<name>A0ABP1C3J3_9BRYO</name>
<dbReference type="CDD" id="cd11064">
    <property type="entry name" value="CYP86A"/>
    <property type="match status" value="1"/>
</dbReference>
<reference evidence="6" key="1">
    <citation type="submission" date="2024-03" db="EMBL/GenBank/DDBJ databases">
        <authorList>
            <consortium name="ELIXIR-Norway"/>
            <consortium name="Elixir Norway"/>
        </authorList>
    </citation>
    <scope>NUCLEOTIDE SEQUENCE</scope>
</reference>
<evidence type="ECO:0000256" key="2">
    <source>
        <dbReference type="ARBA" id="ARBA00022723"/>
    </source>
</evidence>
<evidence type="ECO:0000313" key="7">
    <source>
        <dbReference type="Proteomes" id="UP001497522"/>
    </source>
</evidence>
<evidence type="ECO:0000256" key="3">
    <source>
        <dbReference type="ARBA" id="ARBA00023002"/>
    </source>
</evidence>
<keyword evidence="5" id="KW-0732">Signal</keyword>
<dbReference type="PANTHER" id="PTHR24296">
    <property type="entry name" value="CYTOCHROME P450"/>
    <property type="match status" value="1"/>
</dbReference>
<keyword evidence="4" id="KW-0408">Iron</keyword>
<accession>A0ABP1C3J3</accession>
<dbReference type="SUPFAM" id="SSF48264">
    <property type="entry name" value="Cytochrome P450"/>
    <property type="match status" value="1"/>
</dbReference>
<evidence type="ECO:0008006" key="8">
    <source>
        <dbReference type="Google" id="ProtNLM"/>
    </source>
</evidence>
<proteinExistence type="inferred from homology"/>
<organism evidence="6 7">
    <name type="scientific">Sphagnum jensenii</name>
    <dbReference type="NCBI Taxonomy" id="128206"/>
    <lineage>
        <taxon>Eukaryota</taxon>
        <taxon>Viridiplantae</taxon>
        <taxon>Streptophyta</taxon>
        <taxon>Embryophyta</taxon>
        <taxon>Bryophyta</taxon>
        <taxon>Sphagnophytina</taxon>
        <taxon>Sphagnopsida</taxon>
        <taxon>Sphagnales</taxon>
        <taxon>Sphagnaceae</taxon>
        <taxon>Sphagnum</taxon>
    </lineage>
</organism>
<evidence type="ECO:0000256" key="5">
    <source>
        <dbReference type="SAM" id="SignalP"/>
    </source>
</evidence>
<keyword evidence="7" id="KW-1185">Reference proteome</keyword>
<dbReference type="Pfam" id="PF00067">
    <property type="entry name" value="p450"/>
    <property type="match status" value="2"/>
</dbReference>
<dbReference type="InterPro" id="IPR001128">
    <property type="entry name" value="Cyt_P450"/>
</dbReference>
<keyword evidence="3" id="KW-0560">Oxidoreductase</keyword>
<evidence type="ECO:0000256" key="4">
    <source>
        <dbReference type="ARBA" id="ARBA00023004"/>
    </source>
</evidence>
<feature type="signal peptide" evidence="5">
    <location>
        <begin position="1"/>
        <end position="26"/>
    </location>
</feature>
<comment type="similarity">
    <text evidence="1">Belongs to the cytochrome P450 family.</text>
</comment>
<dbReference type="PRINTS" id="PR00385">
    <property type="entry name" value="P450"/>
</dbReference>
<dbReference type="Gene3D" id="1.10.630.10">
    <property type="entry name" value="Cytochrome P450"/>
    <property type="match status" value="1"/>
</dbReference>
<dbReference type="InterPro" id="IPR002401">
    <property type="entry name" value="Cyt_P450_E_grp-I"/>
</dbReference>
<evidence type="ECO:0000313" key="6">
    <source>
        <dbReference type="EMBL" id="CAK9883372.1"/>
    </source>
</evidence>
<protein>
    <recommendedName>
        <fullName evidence="8">Cytochrome P450</fullName>
    </recommendedName>
</protein>
<dbReference type="Proteomes" id="UP001497522">
    <property type="component" value="Chromosome 9"/>
</dbReference>
<dbReference type="PRINTS" id="PR00463">
    <property type="entry name" value="EP450I"/>
</dbReference>
<dbReference type="EMBL" id="OZ023710">
    <property type="protein sequence ID" value="CAK9883372.1"/>
    <property type="molecule type" value="Genomic_DNA"/>
</dbReference>
<sequence>MTGWCHICRKLPPCVWICLLVPPTLTLLTPRMLSISSRTTLPTILSTRKKKAPIKWPLLGSLVEVLWNYHRYNDWLVPYLQKASTMRVDLPAGLTYTYTVDPLNVEHILKNNFANYPKGDAFKENMHIFLGDGIFNADGEKWRRQRKTASFEFSSKILRDFSTVVFKEYTLNLAAILDNAATAHQAVDMQDLFMRMTLDAICKISFGVEMGSLAPSLPTIPFAKAFETTNEIVTARFVDPLWKLKRFLNVSSEATVVQSAKEIDDFVYNVIRTRRIELKELQQSQNDILKRKDLFTRFLLLNEEGTHTYTDKNLRDTMLNFVIAGRDTTAVTLSWFVYMICSHPDVADKIHEELCAFEKEREKEEQANFNHSVGISFPEDTLSNFSHRVAKFSQHLTYESLLKLQYLHAAILETLRLFPAVPLDPKGVIADDLLPDGTKVKKGSLVVYVAYAMGRMTALWGADACDFKPERWLKDGVVQPESPFKFTAFQAGPRICLGKDSAMLQLKMATSILCRFFKFQVFPGFPVKFRQMSTLLLAGGLKVTVTKRIT</sequence>
<evidence type="ECO:0000256" key="1">
    <source>
        <dbReference type="ARBA" id="ARBA00010617"/>
    </source>
</evidence>
<dbReference type="InterPro" id="IPR036396">
    <property type="entry name" value="Cyt_P450_sf"/>
</dbReference>
<keyword evidence="2" id="KW-0479">Metal-binding</keyword>
<gene>
    <name evidence="6" type="ORF">CSSPJE1EN2_LOCUS24623</name>
</gene>
<feature type="chain" id="PRO_5045908330" description="Cytochrome P450" evidence="5">
    <location>
        <begin position="27"/>
        <end position="550"/>
    </location>
</feature>